<evidence type="ECO:0000256" key="2">
    <source>
        <dbReference type="ARBA" id="ARBA00009347"/>
    </source>
</evidence>
<dbReference type="Pfam" id="PF02770">
    <property type="entry name" value="Acyl-CoA_dh_M"/>
    <property type="match status" value="1"/>
</dbReference>
<accession>A0A1H7GBE4</accession>
<evidence type="ECO:0000256" key="3">
    <source>
        <dbReference type="ARBA" id="ARBA00011738"/>
    </source>
</evidence>
<dbReference type="PANTHER" id="PTHR48083:SF13">
    <property type="entry name" value="ACYL-COA DEHYDROGENASE FAMILY MEMBER 11"/>
    <property type="match status" value="1"/>
</dbReference>
<dbReference type="Proteomes" id="UP000198521">
    <property type="component" value="Unassembled WGS sequence"/>
</dbReference>
<dbReference type="InterPro" id="IPR009100">
    <property type="entry name" value="AcylCoA_DH/oxidase_NM_dom_sf"/>
</dbReference>
<evidence type="ECO:0000256" key="1">
    <source>
        <dbReference type="ARBA" id="ARBA00001974"/>
    </source>
</evidence>
<sequence length="404" mass="45284">MNFDYSEKVIELQNKLTVFFEEHILPVEKEVNDFLYNPDNRWKSWPGLEDLKNKAKAVGLWNLFLPETYGNLSPGLTNLEYAPLAEIMGRVLWSSEIFNCSAPDTGNMEVLAKYGSENQKKKWLKPLMNGEIRSAFLMTEPQVASSDATNIETSIIKDGDEYVINGTKWWSSGGMNPHCKIAIVMGKTDPKASRHQQQSMILVPMETPGLKIVRPLSVFGFYDSPEGHAEIILDNVRVPKENLILGEGRGFEIAQGRLGPGRIHHCMRLIGMAQRSLELMSTRAAERIAFGKTFKDYSSIRQEIAQSQCDIEQARLLTLSTADKMDKLGNKLSKDLIAMIKIVAPNMALKVIDRAMQIHGGKGVGPDTPLAHFFVAARMLRLADGPDEVHMYQLGKSVIKKYSE</sequence>
<comment type="subunit">
    <text evidence="3">Homodimer.</text>
</comment>
<dbReference type="EMBL" id="FOAB01000001">
    <property type="protein sequence ID" value="SEK33145.1"/>
    <property type="molecule type" value="Genomic_DNA"/>
</dbReference>
<dbReference type="InterPro" id="IPR046373">
    <property type="entry name" value="Acyl-CoA_Oxase/DH_mid-dom_sf"/>
</dbReference>
<dbReference type="STRING" id="1038014.SAMN04487910_0273"/>
<keyword evidence="4 7" id="KW-0285">Flavoprotein</keyword>
<dbReference type="Gene3D" id="1.20.140.10">
    <property type="entry name" value="Butyryl-CoA Dehydrogenase, subunit A, domain 3"/>
    <property type="match status" value="1"/>
</dbReference>
<dbReference type="OrthoDB" id="9802867at2"/>
<evidence type="ECO:0000256" key="6">
    <source>
        <dbReference type="ARBA" id="ARBA00023002"/>
    </source>
</evidence>
<feature type="domain" description="Acyl-CoA oxidase/dehydrogenase middle" evidence="9">
    <location>
        <begin position="135"/>
        <end position="236"/>
    </location>
</feature>
<dbReference type="GO" id="GO:0033539">
    <property type="term" value="P:fatty acid beta-oxidation using acyl-CoA dehydrogenase"/>
    <property type="evidence" value="ECO:0007669"/>
    <property type="project" value="TreeGrafter"/>
</dbReference>
<dbReference type="Gene3D" id="1.10.540.10">
    <property type="entry name" value="Acyl-CoA dehydrogenase/oxidase, N-terminal domain"/>
    <property type="match status" value="1"/>
</dbReference>
<dbReference type="GO" id="GO:0050660">
    <property type="term" value="F:flavin adenine dinucleotide binding"/>
    <property type="evidence" value="ECO:0007669"/>
    <property type="project" value="InterPro"/>
</dbReference>
<keyword evidence="6 7" id="KW-0560">Oxidoreductase</keyword>
<dbReference type="InterPro" id="IPR036250">
    <property type="entry name" value="AcylCo_DH-like_C"/>
</dbReference>
<comment type="similarity">
    <text evidence="2 7">Belongs to the acyl-CoA dehydrogenase family.</text>
</comment>
<dbReference type="InterPro" id="IPR009075">
    <property type="entry name" value="AcylCo_DH/oxidase_C"/>
</dbReference>
<keyword evidence="12" id="KW-1185">Reference proteome</keyword>
<comment type="cofactor">
    <cofactor evidence="1 7">
        <name>FAD</name>
        <dbReference type="ChEBI" id="CHEBI:57692"/>
    </cofactor>
</comment>
<dbReference type="InterPro" id="IPR013786">
    <property type="entry name" value="AcylCoA_DH/ox_N"/>
</dbReference>
<evidence type="ECO:0000256" key="4">
    <source>
        <dbReference type="ARBA" id="ARBA00022630"/>
    </source>
</evidence>
<dbReference type="Pfam" id="PF02771">
    <property type="entry name" value="Acyl-CoA_dh_N"/>
    <property type="match status" value="1"/>
</dbReference>
<evidence type="ECO:0000259" key="9">
    <source>
        <dbReference type="Pfam" id="PF02770"/>
    </source>
</evidence>
<dbReference type="GO" id="GO:0003995">
    <property type="term" value="F:acyl-CoA dehydrogenase activity"/>
    <property type="evidence" value="ECO:0007669"/>
    <property type="project" value="TreeGrafter"/>
</dbReference>
<proteinExistence type="inferred from homology"/>
<organism evidence="11 12">
    <name type="scientific">Aquimarina amphilecti</name>
    <dbReference type="NCBI Taxonomy" id="1038014"/>
    <lineage>
        <taxon>Bacteria</taxon>
        <taxon>Pseudomonadati</taxon>
        <taxon>Bacteroidota</taxon>
        <taxon>Flavobacteriia</taxon>
        <taxon>Flavobacteriales</taxon>
        <taxon>Flavobacteriaceae</taxon>
        <taxon>Aquimarina</taxon>
    </lineage>
</organism>
<protein>
    <submittedName>
        <fullName evidence="11">Acyl-CoA dehydrogenase</fullName>
    </submittedName>
</protein>
<gene>
    <name evidence="11" type="ORF">SAMN04487910_0273</name>
</gene>
<reference evidence="11 12" key="1">
    <citation type="submission" date="2016-10" db="EMBL/GenBank/DDBJ databases">
        <authorList>
            <person name="de Groot N.N."/>
        </authorList>
    </citation>
    <scope>NUCLEOTIDE SEQUENCE [LARGE SCALE GENOMIC DNA]</scope>
    <source>
        <strain evidence="11 12">DSM 25232</strain>
    </source>
</reference>
<dbReference type="RefSeq" id="WP_091404481.1">
    <property type="nucleotide sequence ID" value="NZ_FOAB01000001.1"/>
</dbReference>
<dbReference type="AlphaFoldDB" id="A0A1H7GBE4"/>
<feature type="domain" description="Acyl-CoA dehydrogenase/oxidase N-terminal" evidence="10">
    <location>
        <begin position="11"/>
        <end position="131"/>
    </location>
</feature>
<dbReference type="SUPFAM" id="SSF47203">
    <property type="entry name" value="Acyl-CoA dehydrogenase C-terminal domain-like"/>
    <property type="match status" value="1"/>
</dbReference>
<dbReference type="InterPro" id="IPR006091">
    <property type="entry name" value="Acyl-CoA_Oxase/DH_mid-dom"/>
</dbReference>
<dbReference type="PANTHER" id="PTHR48083">
    <property type="entry name" value="MEDIUM-CHAIN SPECIFIC ACYL-COA DEHYDROGENASE, MITOCHONDRIAL-RELATED"/>
    <property type="match status" value="1"/>
</dbReference>
<evidence type="ECO:0000313" key="11">
    <source>
        <dbReference type="EMBL" id="SEK33145.1"/>
    </source>
</evidence>
<dbReference type="GO" id="GO:0005737">
    <property type="term" value="C:cytoplasm"/>
    <property type="evidence" value="ECO:0007669"/>
    <property type="project" value="TreeGrafter"/>
</dbReference>
<dbReference type="Pfam" id="PF00441">
    <property type="entry name" value="Acyl-CoA_dh_1"/>
    <property type="match status" value="1"/>
</dbReference>
<evidence type="ECO:0000256" key="5">
    <source>
        <dbReference type="ARBA" id="ARBA00022827"/>
    </source>
</evidence>
<name>A0A1H7GBE4_AQUAM</name>
<evidence type="ECO:0000259" key="8">
    <source>
        <dbReference type="Pfam" id="PF00441"/>
    </source>
</evidence>
<evidence type="ECO:0000313" key="12">
    <source>
        <dbReference type="Proteomes" id="UP000198521"/>
    </source>
</evidence>
<dbReference type="InterPro" id="IPR037069">
    <property type="entry name" value="AcylCoA_DH/ox_N_sf"/>
</dbReference>
<keyword evidence="5 7" id="KW-0274">FAD</keyword>
<dbReference type="InterPro" id="IPR050741">
    <property type="entry name" value="Acyl-CoA_dehydrogenase"/>
</dbReference>
<evidence type="ECO:0000256" key="7">
    <source>
        <dbReference type="RuleBase" id="RU362125"/>
    </source>
</evidence>
<dbReference type="SUPFAM" id="SSF56645">
    <property type="entry name" value="Acyl-CoA dehydrogenase NM domain-like"/>
    <property type="match status" value="1"/>
</dbReference>
<evidence type="ECO:0000259" key="10">
    <source>
        <dbReference type="Pfam" id="PF02771"/>
    </source>
</evidence>
<dbReference type="Gene3D" id="2.40.110.10">
    <property type="entry name" value="Butyryl-CoA Dehydrogenase, subunit A, domain 2"/>
    <property type="match status" value="1"/>
</dbReference>
<feature type="domain" description="Acyl-CoA dehydrogenase/oxidase C-terminal" evidence="8">
    <location>
        <begin position="248"/>
        <end position="398"/>
    </location>
</feature>
<dbReference type="FunFam" id="2.40.110.10:FF:000002">
    <property type="entry name" value="Acyl-CoA dehydrogenase fadE12"/>
    <property type="match status" value="1"/>
</dbReference>